<organism evidence="1">
    <name type="scientific">human gut metagenome</name>
    <dbReference type="NCBI Taxonomy" id="408170"/>
    <lineage>
        <taxon>unclassified sequences</taxon>
        <taxon>metagenomes</taxon>
        <taxon>organismal metagenomes</taxon>
    </lineage>
</organism>
<dbReference type="AlphaFoldDB" id="K1TNG9"/>
<evidence type="ECO:0000313" key="1">
    <source>
        <dbReference type="EMBL" id="EKC69114.1"/>
    </source>
</evidence>
<name>K1TNG9_9ZZZZ</name>
<proteinExistence type="predicted"/>
<reference evidence="1" key="1">
    <citation type="journal article" date="2013" name="Environ. Microbiol.">
        <title>Microbiota from the distal guts of lean and obese adolescents exhibit partial functional redundancy besides clear differences in community structure.</title>
        <authorList>
            <person name="Ferrer M."/>
            <person name="Ruiz A."/>
            <person name="Lanza F."/>
            <person name="Haange S.B."/>
            <person name="Oberbach A."/>
            <person name="Till H."/>
            <person name="Bargiela R."/>
            <person name="Campoy C."/>
            <person name="Segura M.T."/>
            <person name="Richter M."/>
            <person name="von Bergen M."/>
            <person name="Seifert J."/>
            <person name="Suarez A."/>
        </authorList>
    </citation>
    <scope>NUCLEOTIDE SEQUENCE</scope>
</reference>
<feature type="non-terminal residue" evidence="1">
    <location>
        <position position="28"/>
    </location>
</feature>
<accession>K1TNG9</accession>
<protein>
    <submittedName>
        <fullName evidence="1">Uncharacterized protein</fullName>
    </submittedName>
</protein>
<sequence length="28" mass="3253">MGDWAYGKLRPLPEETSRKMIRNEFGGI</sequence>
<comment type="caution">
    <text evidence="1">The sequence shown here is derived from an EMBL/GenBank/DDBJ whole genome shotgun (WGS) entry which is preliminary data.</text>
</comment>
<dbReference type="EMBL" id="AJWZ01003114">
    <property type="protein sequence ID" value="EKC69114.1"/>
    <property type="molecule type" value="Genomic_DNA"/>
</dbReference>
<gene>
    <name evidence="1" type="ORF">OBE_04571</name>
</gene>